<dbReference type="PANTHER" id="PTHR34818">
    <property type="entry name" value="PROTEIN BLI-3"/>
    <property type="match status" value="1"/>
</dbReference>
<evidence type="ECO:0000313" key="3">
    <source>
        <dbReference type="Proteomes" id="UP000229433"/>
    </source>
</evidence>
<sequence length="166" mass="18342">MSTKNLSSTEALKKLKELATSIDFAFMATDLSNQPIDAIPMSTKRVDDDGTIWFLSNANSDHNANIQKDAIVQLFYSKPGDFEFLSVYGEAGITRDRAILDELYGKSDDAWFEGKDDPNLTAIRFRPTSAQYWDSKSNKLVSLLKIAYGAVTGEKTDLGETGSLNV</sequence>
<dbReference type="OrthoDB" id="1432662at2"/>
<dbReference type="Pfam" id="PF16242">
    <property type="entry name" value="Pyrid_ox_like"/>
    <property type="match status" value="1"/>
</dbReference>
<comment type="caution">
    <text evidence="2">The sequence shown here is derived from an EMBL/GenBank/DDBJ whole genome shotgun (WGS) entry which is preliminary data.</text>
</comment>
<gene>
    <name evidence="2" type="ORF">CJ305_08310</name>
</gene>
<dbReference type="InterPro" id="IPR012349">
    <property type="entry name" value="Split_barrel_FMN-bd"/>
</dbReference>
<evidence type="ECO:0000259" key="1">
    <source>
        <dbReference type="Pfam" id="PF16242"/>
    </source>
</evidence>
<dbReference type="Proteomes" id="UP000229433">
    <property type="component" value="Unassembled WGS sequence"/>
</dbReference>
<protein>
    <submittedName>
        <fullName evidence="2">General stress protein</fullName>
    </submittedName>
</protein>
<accession>A0A2G1VU37</accession>
<dbReference type="AlphaFoldDB" id="A0A2G1VU37"/>
<dbReference type="InterPro" id="IPR038725">
    <property type="entry name" value="YdaG_split_barrel_FMN-bd"/>
</dbReference>
<organism evidence="2 3">
    <name type="scientific">Leeuwenhoekiella nanhaiensis</name>
    <dbReference type="NCBI Taxonomy" id="1655491"/>
    <lineage>
        <taxon>Bacteria</taxon>
        <taxon>Pseudomonadati</taxon>
        <taxon>Bacteroidota</taxon>
        <taxon>Flavobacteriia</taxon>
        <taxon>Flavobacteriales</taxon>
        <taxon>Flavobacteriaceae</taxon>
        <taxon>Leeuwenhoekiella</taxon>
    </lineage>
</organism>
<feature type="domain" description="General stress protein FMN-binding split barrel" evidence="1">
    <location>
        <begin position="10"/>
        <end position="157"/>
    </location>
</feature>
<dbReference type="EMBL" id="NQXA01000003">
    <property type="protein sequence ID" value="PHQ29959.1"/>
    <property type="molecule type" value="Genomic_DNA"/>
</dbReference>
<dbReference type="PANTHER" id="PTHR34818:SF1">
    <property type="entry name" value="PROTEIN BLI-3"/>
    <property type="match status" value="1"/>
</dbReference>
<proteinExistence type="predicted"/>
<dbReference type="Gene3D" id="2.30.110.10">
    <property type="entry name" value="Electron Transport, Fmn-binding Protein, Chain A"/>
    <property type="match status" value="1"/>
</dbReference>
<dbReference type="SUPFAM" id="SSF50475">
    <property type="entry name" value="FMN-binding split barrel"/>
    <property type="match status" value="1"/>
</dbReference>
<dbReference type="RefSeq" id="WP_099645800.1">
    <property type="nucleotide sequence ID" value="NZ_KZ319289.1"/>
</dbReference>
<keyword evidence="3" id="KW-1185">Reference proteome</keyword>
<reference evidence="2 3" key="1">
    <citation type="submission" date="2017-08" db="EMBL/GenBank/DDBJ databases">
        <title>The whole genome shortgun sequences of strain Leeuwenhoekiella nanhaiensis G18 from the South China Sea.</title>
        <authorList>
            <person name="Liu Q."/>
        </authorList>
    </citation>
    <scope>NUCLEOTIDE SEQUENCE [LARGE SCALE GENOMIC DNA]</scope>
    <source>
        <strain evidence="2 3">G18</strain>
    </source>
</reference>
<name>A0A2G1VU37_9FLAO</name>
<dbReference type="InterPro" id="IPR052917">
    <property type="entry name" value="Stress-Dev_Protein"/>
</dbReference>
<evidence type="ECO:0000313" key="2">
    <source>
        <dbReference type="EMBL" id="PHQ29959.1"/>
    </source>
</evidence>